<dbReference type="FunFam" id="3.30.40.100:FF:000005">
    <property type="entry name" value="uncharacterized protein LOC106759733 isoform X4"/>
    <property type="match status" value="1"/>
</dbReference>
<dbReference type="EMBL" id="CM010717">
    <property type="protein sequence ID" value="RZC56795.1"/>
    <property type="molecule type" value="Genomic_DNA"/>
</dbReference>
<feature type="domain" description="PHD-type" evidence="6">
    <location>
        <begin position="599"/>
        <end position="649"/>
    </location>
</feature>
<dbReference type="GO" id="GO:0031445">
    <property type="term" value="P:regulation of heterochromatin formation"/>
    <property type="evidence" value="ECO:0007669"/>
    <property type="project" value="TreeGrafter"/>
</dbReference>
<evidence type="ECO:0000259" key="7">
    <source>
        <dbReference type="PROSITE" id="PS51050"/>
    </source>
</evidence>
<feature type="domain" description="CW-type" evidence="7">
    <location>
        <begin position="735"/>
        <end position="797"/>
    </location>
</feature>
<dbReference type="GO" id="GO:0006355">
    <property type="term" value="P:regulation of DNA-templated transcription"/>
    <property type="evidence" value="ECO:0007669"/>
    <property type="project" value="TreeGrafter"/>
</dbReference>
<dbReference type="InterPro" id="IPR019787">
    <property type="entry name" value="Znf_PHD-finger"/>
</dbReference>
<dbReference type="GO" id="GO:0003677">
    <property type="term" value="F:DNA binding"/>
    <property type="evidence" value="ECO:0007669"/>
    <property type="project" value="TreeGrafter"/>
</dbReference>
<dbReference type="SUPFAM" id="SSF57903">
    <property type="entry name" value="FYVE/PHD zinc finger"/>
    <property type="match status" value="1"/>
</dbReference>
<dbReference type="PROSITE" id="PS01359">
    <property type="entry name" value="ZF_PHD_1"/>
    <property type="match status" value="1"/>
</dbReference>
<evidence type="ECO:0008006" key="10">
    <source>
        <dbReference type="Google" id="ProtNLM"/>
    </source>
</evidence>
<name>A0A4Y7JB05_PAPSO</name>
<evidence type="ECO:0000313" key="9">
    <source>
        <dbReference type="Proteomes" id="UP000316621"/>
    </source>
</evidence>
<dbReference type="GO" id="GO:0045740">
    <property type="term" value="P:positive regulation of DNA replication"/>
    <property type="evidence" value="ECO:0007669"/>
    <property type="project" value="TreeGrafter"/>
</dbReference>
<dbReference type="SMART" id="SM00249">
    <property type="entry name" value="PHD"/>
    <property type="match status" value="1"/>
</dbReference>
<keyword evidence="3" id="KW-0862">Zinc</keyword>
<accession>A0A4Y7JB05</accession>
<feature type="region of interest" description="Disordered" evidence="5">
    <location>
        <begin position="249"/>
        <end position="271"/>
    </location>
</feature>
<evidence type="ECO:0000256" key="2">
    <source>
        <dbReference type="ARBA" id="ARBA00022771"/>
    </source>
</evidence>
<dbReference type="InterPro" id="IPR019786">
    <property type="entry name" value="Zinc_finger_PHD-type_CS"/>
</dbReference>
<sequence>MCKRSLLNLVYKRRNSNSILAVVGKNNIKGGGSFRLYNCSAVGLENNRNCVNSGGSLSYGCSAANLVYERKNSTRFVAEGQESDKGPIGDSLTNNFSAPNFVYRRRNSASLPAAAGLGNEKNRSVGHLSYNCSAPNLVYKRRKAVNLLAEAERDNNSHGSGGCLADNCSIPKLVYTRRNPNSLLAEAERENNSNDSGGCLTYKPSKPCLVYQRKISNNLLTKAGGDNNRQGTGGCVSYNCSAPNRKNSTNHLAEAGQGNSGGGSLTYDRPAPKLVYKRRNRTSLPTTQGGEDNRCGGGVSPSYNCSEPIFVYKHRNFSNLLAAATWENKEDNSGGCASYNCSAPTPVYKRRKSTNLLAAARWENKDNSCGGCLCCICSVPNLVYKRRKTSNLPTAELKNNKEGSGKCLCCRWSEMPSLSAENDHNIFSNTGNGSHTGREDPVSSSCLRNNDITADGRSSLSQQVFPVKFDIAHYMRPKSSEISLKRINMECSTGEVEEFDEAQNNSVQKSALGCCNVIGSCSSAKSYVDGSGSVKSDLEDAGECSSSDILTTNQLGECSTEKELIYILLRDVLHQQVCSRRKSTSNDVVGSSSAAKYKLQSCKICDGLENSLSMLICDNCEEAFHITCCNPKVRKIPVDEWYCQPCSRKQRRLPRKSLNARASRRKSAAPKDHIASMLSDTEPYTTGVRIGKDFQADVPDWSGPISSDVDFVGKAMDPTECDTLCKLNAKKLPAPSSAGNWLQCQEVLVANTEVEIICGKWRRAPLFEIQTDDWDCSCALRWDPIHADCAVPQELPTDQVLKQLKFIEMLKPKLAAKKQKLTHTKGDTEDIRSVT</sequence>
<dbReference type="PANTHER" id="PTHR46510:SF1">
    <property type="entry name" value="BROMODOMAIN ADJACENT TO ZINC FINGER DOMAIN PROTEIN 1A"/>
    <property type="match status" value="1"/>
</dbReference>
<dbReference type="GO" id="GO:0008270">
    <property type="term" value="F:zinc ion binding"/>
    <property type="evidence" value="ECO:0007669"/>
    <property type="project" value="UniProtKB-KW"/>
</dbReference>
<dbReference type="GO" id="GO:0000228">
    <property type="term" value="C:nuclear chromosome"/>
    <property type="evidence" value="ECO:0007669"/>
    <property type="project" value="TreeGrafter"/>
</dbReference>
<keyword evidence="1" id="KW-0479">Metal-binding</keyword>
<dbReference type="Gene3D" id="3.30.40.100">
    <property type="match status" value="1"/>
</dbReference>
<dbReference type="OrthoDB" id="787137at2759"/>
<dbReference type="PANTHER" id="PTHR46510">
    <property type="entry name" value="BROMODOMAIN ADJACENT TO ZINC FINGER DOMAIN PROTEIN 1A"/>
    <property type="match status" value="1"/>
</dbReference>
<evidence type="ECO:0000256" key="4">
    <source>
        <dbReference type="PROSITE-ProRule" id="PRU00146"/>
    </source>
</evidence>
<dbReference type="InterPro" id="IPR001965">
    <property type="entry name" value="Znf_PHD"/>
</dbReference>
<dbReference type="InterPro" id="IPR047171">
    <property type="entry name" value="BAZ1A"/>
</dbReference>
<dbReference type="AlphaFoldDB" id="A0A4Y7JB05"/>
<dbReference type="GO" id="GO:0008623">
    <property type="term" value="C:CHRAC"/>
    <property type="evidence" value="ECO:0007669"/>
    <property type="project" value="TreeGrafter"/>
</dbReference>
<proteinExistence type="predicted"/>
<dbReference type="Pfam" id="PF00628">
    <property type="entry name" value="PHD"/>
    <property type="match status" value="1"/>
</dbReference>
<evidence type="ECO:0000313" key="8">
    <source>
        <dbReference type="EMBL" id="RZC56795.1"/>
    </source>
</evidence>
<evidence type="ECO:0000256" key="1">
    <source>
        <dbReference type="ARBA" id="ARBA00022723"/>
    </source>
</evidence>
<dbReference type="InterPro" id="IPR011124">
    <property type="entry name" value="Znf_CW"/>
</dbReference>
<keyword evidence="9" id="KW-1185">Reference proteome</keyword>
<evidence type="ECO:0000256" key="5">
    <source>
        <dbReference type="SAM" id="MobiDB-lite"/>
    </source>
</evidence>
<dbReference type="GO" id="GO:0006338">
    <property type="term" value="P:chromatin remodeling"/>
    <property type="evidence" value="ECO:0007669"/>
    <property type="project" value="InterPro"/>
</dbReference>
<protein>
    <recommendedName>
        <fullName evidence="10">PHD-type domain-containing protein</fullName>
    </recommendedName>
</protein>
<reference evidence="8 9" key="1">
    <citation type="journal article" date="2018" name="Science">
        <title>The opium poppy genome and morphinan production.</title>
        <authorList>
            <person name="Guo L."/>
            <person name="Winzer T."/>
            <person name="Yang X."/>
            <person name="Li Y."/>
            <person name="Ning Z."/>
            <person name="He Z."/>
            <person name="Teodor R."/>
            <person name="Lu Y."/>
            <person name="Bowser T.A."/>
            <person name="Graham I.A."/>
            <person name="Ye K."/>
        </authorList>
    </citation>
    <scope>NUCLEOTIDE SEQUENCE [LARGE SCALE GENOMIC DNA]</scope>
    <source>
        <strain evidence="9">cv. HN1</strain>
        <tissue evidence="8">Leaves</tissue>
    </source>
</reference>
<dbReference type="InterPro" id="IPR011011">
    <property type="entry name" value="Znf_FYVE_PHD"/>
</dbReference>
<evidence type="ECO:0000259" key="6">
    <source>
        <dbReference type="PROSITE" id="PS50016"/>
    </source>
</evidence>
<dbReference type="Gramene" id="RZC56795">
    <property type="protein sequence ID" value="RZC56795"/>
    <property type="gene ID" value="C5167_015647"/>
</dbReference>
<keyword evidence="2 4" id="KW-0863">Zinc-finger</keyword>
<evidence type="ECO:0000256" key="3">
    <source>
        <dbReference type="ARBA" id="ARBA00022833"/>
    </source>
</evidence>
<feature type="region of interest" description="Disordered" evidence="5">
    <location>
        <begin position="654"/>
        <end position="676"/>
    </location>
</feature>
<gene>
    <name evidence="8" type="ORF">C5167_015647</name>
</gene>
<dbReference type="InterPro" id="IPR013083">
    <property type="entry name" value="Znf_RING/FYVE/PHD"/>
</dbReference>
<organism evidence="8 9">
    <name type="scientific">Papaver somniferum</name>
    <name type="common">Opium poppy</name>
    <dbReference type="NCBI Taxonomy" id="3469"/>
    <lineage>
        <taxon>Eukaryota</taxon>
        <taxon>Viridiplantae</taxon>
        <taxon>Streptophyta</taxon>
        <taxon>Embryophyta</taxon>
        <taxon>Tracheophyta</taxon>
        <taxon>Spermatophyta</taxon>
        <taxon>Magnoliopsida</taxon>
        <taxon>Ranunculales</taxon>
        <taxon>Papaveraceae</taxon>
        <taxon>Papaveroideae</taxon>
        <taxon>Papaver</taxon>
    </lineage>
</organism>
<dbReference type="Proteomes" id="UP000316621">
    <property type="component" value="Chromosome 3"/>
</dbReference>
<dbReference type="PROSITE" id="PS50016">
    <property type="entry name" value="ZF_PHD_2"/>
    <property type="match status" value="1"/>
</dbReference>
<dbReference type="PROSITE" id="PS51050">
    <property type="entry name" value="ZF_CW"/>
    <property type="match status" value="1"/>
</dbReference>
<dbReference type="Gene3D" id="3.30.40.10">
    <property type="entry name" value="Zinc/RING finger domain, C3HC4 (zinc finger)"/>
    <property type="match status" value="1"/>
</dbReference>